<dbReference type="GO" id="GO:0005525">
    <property type="term" value="F:GTP binding"/>
    <property type="evidence" value="ECO:0007669"/>
    <property type="project" value="UniProtKB-KW"/>
</dbReference>
<evidence type="ECO:0000256" key="4">
    <source>
        <dbReference type="ARBA" id="ARBA00022496"/>
    </source>
</evidence>
<dbReference type="InterPro" id="IPR011642">
    <property type="entry name" value="Gate_dom"/>
</dbReference>
<evidence type="ECO:0000256" key="5">
    <source>
        <dbReference type="ARBA" id="ARBA00022692"/>
    </source>
</evidence>
<feature type="transmembrane region" description="Helical" evidence="12">
    <location>
        <begin position="353"/>
        <end position="380"/>
    </location>
</feature>
<feature type="transmembrane region" description="Helical" evidence="12">
    <location>
        <begin position="319"/>
        <end position="341"/>
    </location>
</feature>
<dbReference type="GO" id="GO:0015093">
    <property type="term" value="F:ferrous iron transmembrane transporter activity"/>
    <property type="evidence" value="ECO:0007669"/>
    <property type="project" value="InterPro"/>
</dbReference>
<dbReference type="InterPro" id="IPR003373">
    <property type="entry name" value="Fe2_transport_prot-B"/>
</dbReference>
<evidence type="ECO:0000259" key="13">
    <source>
        <dbReference type="PROSITE" id="PS51711"/>
    </source>
</evidence>
<evidence type="ECO:0000256" key="9">
    <source>
        <dbReference type="ARBA" id="ARBA00023065"/>
    </source>
</evidence>
<keyword evidence="9" id="KW-0406">Ion transport</keyword>
<feature type="transmembrane region" description="Helical" evidence="12">
    <location>
        <begin position="538"/>
        <end position="558"/>
    </location>
</feature>
<feature type="transmembrane region" description="Helical" evidence="12">
    <location>
        <begin position="255"/>
        <end position="272"/>
    </location>
</feature>
<feature type="transmembrane region" description="Helical" evidence="12">
    <location>
        <begin position="279"/>
        <end position="299"/>
    </location>
</feature>
<dbReference type="NCBIfam" id="TIGR00437">
    <property type="entry name" value="feoB"/>
    <property type="match status" value="1"/>
</dbReference>
<evidence type="ECO:0000256" key="7">
    <source>
        <dbReference type="ARBA" id="ARBA00022989"/>
    </source>
</evidence>
<keyword evidence="2" id="KW-0813">Transport</keyword>
<evidence type="ECO:0000256" key="11">
    <source>
        <dbReference type="ARBA" id="ARBA00023136"/>
    </source>
</evidence>
<evidence type="ECO:0000256" key="12">
    <source>
        <dbReference type="SAM" id="Phobius"/>
    </source>
</evidence>
<dbReference type="CDD" id="cd01879">
    <property type="entry name" value="FeoB"/>
    <property type="match status" value="1"/>
</dbReference>
<keyword evidence="5 12" id="KW-0812">Transmembrane</keyword>
<evidence type="ECO:0000256" key="8">
    <source>
        <dbReference type="ARBA" id="ARBA00023004"/>
    </source>
</evidence>
<keyword evidence="6" id="KW-0547">Nucleotide-binding</keyword>
<keyword evidence="10" id="KW-0342">GTP-binding</keyword>
<keyword evidence="7 12" id="KW-1133">Transmembrane helix</keyword>
<evidence type="ECO:0000256" key="3">
    <source>
        <dbReference type="ARBA" id="ARBA00022475"/>
    </source>
</evidence>
<feature type="transmembrane region" description="Helical" evidence="12">
    <location>
        <begin position="386"/>
        <end position="406"/>
    </location>
</feature>
<dbReference type="PRINTS" id="PR00326">
    <property type="entry name" value="GTP1OBG"/>
</dbReference>
<organism evidence="14">
    <name type="scientific">mine drainage metagenome</name>
    <dbReference type="NCBI Taxonomy" id="410659"/>
    <lineage>
        <taxon>unclassified sequences</taxon>
        <taxon>metagenomes</taxon>
        <taxon>ecological metagenomes</taxon>
    </lineage>
</organism>
<dbReference type="GO" id="GO:0005886">
    <property type="term" value="C:plasma membrane"/>
    <property type="evidence" value="ECO:0007669"/>
    <property type="project" value="UniProtKB-SubCell"/>
</dbReference>
<evidence type="ECO:0000256" key="2">
    <source>
        <dbReference type="ARBA" id="ARBA00022448"/>
    </source>
</evidence>
<dbReference type="SUPFAM" id="SSF52540">
    <property type="entry name" value="P-loop containing nucleoside triphosphate hydrolases"/>
    <property type="match status" value="1"/>
</dbReference>
<dbReference type="EMBL" id="MLJW01000095">
    <property type="protein sequence ID" value="OIR00417.1"/>
    <property type="molecule type" value="Genomic_DNA"/>
</dbReference>
<feature type="transmembrane region" description="Helical" evidence="12">
    <location>
        <begin position="565"/>
        <end position="587"/>
    </location>
</feature>
<evidence type="ECO:0000313" key="14">
    <source>
        <dbReference type="EMBL" id="OIR00417.1"/>
    </source>
</evidence>
<dbReference type="Pfam" id="PF07664">
    <property type="entry name" value="FeoB_C"/>
    <property type="match status" value="1"/>
</dbReference>
<evidence type="ECO:0000256" key="1">
    <source>
        <dbReference type="ARBA" id="ARBA00004651"/>
    </source>
</evidence>
<accession>A0A1J5RWB1</accession>
<dbReference type="InterPro" id="IPR050860">
    <property type="entry name" value="FeoB_GTPase"/>
</dbReference>
<keyword evidence="11 12" id="KW-0472">Membrane</keyword>
<dbReference type="AlphaFoldDB" id="A0A1J5RWB1"/>
<dbReference type="InterPro" id="IPR027417">
    <property type="entry name" value="P-loop_NTPase"/>
</dbReference>
<keyword evidence="8" id="KW-0408">Iron</keyword>
<name>A0A1J5RWB1_9ZZZZ</name>
<sequence>MRKVALLGMPNTGKSTLFNRLTGSGARVGNWPGVTVELASAKLLLGAEMVEVVDLPGIYDLHGFSEDELVVRHFLENNSLDLAVVILNAVQIERQLALALQIQALGLPLVLLLNMEDEARKLGIRIDTEKISGQLAIPTVLISAKYGLGHQTALRTITTALRGAPATPIEAVKSALIPDQTIEAKLARVLAAAVDMPVTMSVSLTDRIDRLVLHPVLALPLFLAVILLLFQAVFALGMPLQVAMNDAFNWMRQDLLSPLLAWAPPFVQGLLLDGVWNGATTVATFVPIIVLFFVFMAIVEDTGYLSRAAFLTDALMARLGLDGRSFVMILMGFGCNVPALMGTRIMRSRPLRLLSMLLIPLSLCSARLQVFLFIIAALFTSSQAPYVLLSLYLASVATAVATALIFRRHFPSTEPFVIELPPYRLPTVRQIVLRAWQEVRHFFVRATKFIIAGVVLVWLLTNLPAGVAVGGAASYAGWLGHAFQPLLSPLGIGDKLTVALIFGFVAKEVVIGSLAVIYATSGAALAGHLAQQLDWVQAYSFMLFTLVYTPCLSTVATIRAESRSLGFTAFAVAWPLLLAWLLSFSFYQGARLLGY</sequence>
<keyword evidence="4" id="KW-0410">Iron transport</keyword>
<dbReference type="InterPro" id="IPR006073">
    <property type="entry name" value="GTP-bd"/>
</dbReference>
<comment type="subcellular location">
    <subcellularLocation>
        <location evidence="1">Cell membrane</location>
        <topology evidence="1">Multi-pass membrane protein</topology>
    </subcellularLocation>
</comment>
<proteinExistence type="predicted"/>
<comment type="caution">
    <text evidence="14">The sequence shown here is derived from an EMBL/GenBank/DDBJ whole genome shotgun (WGS) entry which is preliminary data.</text>
</comment>
<evidence type="ECO:0000256" key="10">
    <source>
        <dbReference type="ARBA" id="ARBA00023134"/>
    </source>
</evidence>
<dbReference type="PANTHER" id="PTHR43185">
    <property type="entry name" value="FERROUS IRON TRANSPORT PROTEIN B"/>
    <property type="match status" value="1"/>
</dbReference>
<feature type="domain" description="FeoB-type G" evidence="13">
    <location>
        <begin position="1"/>
        <end position="163"/>
    </location>
</feature>
<dbReference type="PANTHER" id="PTHR43185:SF1">
    <property type="entry name" value="FE(2+) TRANSPORTER FEOB"/>
    <property type="match status" value="1"/>
</dbReference>
<dbReference type="Pfam" id="PF07670">
    <property type="entry name" value="Gate"/>
    <property type="match status" value="2"/>
</dbReference>
<dbReference type="InterPro" id="IPR011640">
    <property type="entry name" value="Fe2_transport_prot_B_C"/>
</dbReference>
<dbReference type="Pfam" id="PF02421">
    <property type="entry name" value="FeoB_N"/>
    <property type="match status" value="1"/>
</dbReference>
<dbReference type="InterPro" id="IPR030389">
    <property type="entry name" value="G_FEOB_dom"/>
</dbReference>
<gene>
    <name evidence="14" type="primary">feoB_5</name>
    <name evidence="14" type="ORF">GALL_174820</name>
</gene>
<keyword evidence="3" id="KW-1003">Cell membrane</keyword>
<dbReference type="Gene3D" id="3.40.50.300">
    <property type="entry name" value="P-loop containing nucleotide triphosphate hydrolases"/>
    <property type="match status" value="1"/>
</dbReference>
<dbReference type="PROSITE" id="PS51711">
    <property type="entry name" value="G_FEOB"/>
    <property type="match status" value="1"/>
</dbReference>
<protein>
    <submittedName>
        <fullName evidence="14">Ferrous iron transport protein B</fullName>
    </submittedName>
</protein>
<evidence type="ECO:0000256" key="6">
    <source>
        <dbReference type="ARBA" id="ARBA00022741"/>
    </source>
</evidence>
<feature type="transmembrane region" description="Helical" evidence="12">
    <location>
        <begin position="211"/>
        <end position="235"/>
    </location>
</feature>
<reference evidence="14" key="1">
    <citation type="submission" date="2016-10" db="EMBL/GenBank/DDBJ databases">
        <title>Sequence of Gallionella enrichment culture.</title>
        <authorList>
            <person name="Poehlein A."/>
            <person name="Muehling M."/>
            <person name="Daniel R."/>
        </authorList>
    </citation>
    <scope>NUCLEOTIDE SEQUENCE</scope>
</reference>